<protein>
    <submittedName>
        <fullName evidence="2">Uncharacterized protein</fullName>
    </submittedName>
</protein>
<sequence length="143" mass="17662">MLLKKLSFMDYEFISKVVLIIGIYFFVNYFYKKTDWHSSSKNEKKKFQYYFNYIFIFFFITFLYIFIAFVFIVFLKESLHYLATRSYWEQIFLVLGVIVSYFYYLIISDSRKLKDNEKSSIIKEQKKLIYQLEEKINTLEKEN</sequence>
<comment type="caution">
    <text evidence="2">The sequence shown here is derived from an EMBL/GenBank/DDBJ whole genome shotgun (WGS) entry which is preliminary data.</text>
</comment>
<dbReference type="STRING" id="1278819.BHE19_07820"/>
<dbReference type="EMBL" id="MIKE01000022">
    <property type="protein sequence ID" value="OHT45729.1"/>
    <property type="molecule type" value="Genomic_DNA"/>
</dbReference>
<name>A0A1S1J897_9FLAO</name>
<dbReference type="AlphaFoldDB" id="A0A1S1J897"/>
<feature type="transmembrane region" description="Helical" evidence="1">
    <location>
        <begin position="51"/>
        <end position="75"/>
    </location>
</feature>
<keyword evidence="1" id="KW-1133">Transmembrane helix</keyword>
<organism evidence="2 4">
    <name type="scientific">Flavobacterium tructae</name>
    <dbReference type="NCBI Taxonomy" id="1114873"/>
    <lineage>
        <taxon>Bacteria</taxon>
        <taxon>Pseudomonadati</taxon>
        <taxon>Bacteroidota</taxon>
        <taxon>Flavobacteriia</taxon>
        <taxon>Flavobacteriales</taxon>
        <taxon>Flavobacteriaceae</taxon>
        <taxon>Flavobacterium</taxon>
    </lineage>
</organism>
<reference evidence="4" key="2">
    <citation type="submission" date="2016-09" db="EMBL/GenBank/DDBJ databases">
        <authorList>
            <person name="Chen S."/>
            <person name="Walker E."/>
        </authorList>
    </citation>
    <scope>NUCLEOTIDE SEQUENCE [LARGE SCALE GENOMIC DNA]</scope>
    <source>
        <strain evidence="4">MSU</strain>
    </source>
</reference>
<reference evidence="3 5" key="3">
    <citation type="submission" date="2016-11" db="EMBL/GenBank/DDBJ databases">
        <title>Whole genomes of Flavobacteriaceae.</title>
        <authorList>
            <person name="Stine C."/>
            <person name="Li C."/>
            <person name="Tadesse D."/>
        </authorList>
    </citation>
    <scope>NUCLEOTIDE SEQUENCE [LARGE SCALE GENOMIC DNA]</scope>
    <source>
        <strain evidence="3 5">ATCC BAA-2541</strain>
    </source>
</reference>
<feature type="transmembrane region" description="Helical" evidence="1">
    <location>
        <begin position="13"/>
        <end position="31"/>
    </location>
</feature>
<dbReference type="Proteomes" id="UP000180252">
    <property type="component" value="Unassembled WGS sequence"/>
</dbReference>
<evidence type="ECO:0000313" key="2">
    <source>
        <dbReference type="EMBL" id="OHT45729.1"/>
    </source>
</evidence>
<keyword evidence="1" id="KW-0812">Transmembrane</keyword>
<reference evidence="2" key="1">
    <citation type="submission" date="2016-09" db="EMBL/GenBank/DDBJ databases">
        <authorList>
            <person name="Capua I."/>
            <person name="De Benedictis P."/>
            <person name="Joannis T."/>
            <person name="Lombin L.H."/>
            <person name="Cattoli G."/>
        </authorList>
    </citation>
    <scope>NUCLEOTIDE SEQUENCE [LARGE SCALE GENOMIC DNA]</scope>
    <source>
        <strain evidence="2">MSU</strain>
    </source>
</reference>
<accession>A0A1S1J897</accession>
<proteinExistence type="predicted"/>
<evidence type="ECO:0000256" key="1">
    <source>
        <dbReference type="SAM" id="Phobius"/>
    </source>
</evidence>
<keyword evidence="5" id="KW-1185">Reference proteome</keyword>
<gene>
    <name evidence="3" type="ORF">B0A71_15845</name>
    <name evidence="2" type="ORF">BHE19_07820</name>
</gene>
<evidence type="ECO:0000313" key="3">
    <source>
        <dbReference type="EMBL" id="OXB18388.1"/>
    </source>
</evidence>
<feature type="transmembrane region" description="Helical" evidence="1">
    <location>
        <begin position="87"/>
        <end position="106"/>
    </location>
</feature>
<dbReference type="Proteomes" id="UP000198319">
    <property type="component" value="Unassembled WGS sequence"/>
</dbReference>
<keyword evidence="1" id="KW-0472">Membrane</keyword>
<evidence type="ECO:0000313" key="4">
    <source>
        <dbReference type="Proteomes" id="UP000180252"/>
    </source>
</evidence>
<evidence type="ECO:0000313" key="5">
    <source>
        <dbReference type="Proteomes" id="UP000198319"/>
    </source>
</evidence>
<dbReference type="EMBL" id="MUHG01000023">
    <property type="protein sequence ID" value="OXB18388.1"/>
    <property type="molecule type" value="Genomic_DNA"/>
</dbReference>